<dbReference type="InterPro" id="IPR001283">
    <property type="entry name" value="CRISP-related"/>
</dbReference>
<dbReference type="AlphaFoldDB" id="A0A8E0VD94"/>
<evidence type="ECO:0000256" key="1">
    <source>
        <dbReference type="SAM" id="SignalP"/>
    </source>
</evidence>
<evidence type="ECO:0000313" key="4">
    <source>
        <dbReference type="Proteomes" id="UP000728185"/>
    </source>
</evidence>
<dbReference type="EMBL" id="LUCM01010259">
    <property type="protein sequence ID" value="KAA0185720.1"/>
    <property type="molecule type" value="Genomic_DNA"/>
</dbReference>
<feature type="domain" description="SCP" evidence="2">
    <location>
        <begin position="30"/>
        <end position="151"/>
    </location>
</feature>
<protein>
    <submittedName>
        <fullName evidence="3">GLIPR1 protein 1</fullName>
    </submittedName>
</protein>
<organism evidence="3 4">
    <name type="scientific">Fasciolopsis buskii</name>
    <dbReference type="NCBI Taxonomy" id="27845"/>
    <lineage>
        <taxon>Eukaryota</taxon>
        <taxon>Metazoa</taxon>
        <taxon>Spiralia</taxon>
        <taxon>Lophotrochozoa</taxon>
        <taxon>Platyhelminthes</taxon>
        <taxon>Trematoda</taxon>
        <taxon>Digenea</taxon>
        <taxon>Plagiorchiida</taxon>
        <taxon>Echinostomata</taxon>
        <taxon>Echinostomatoidea</taxon>
        <taxon>Fasciolidae</taxon>
        <taxon>Fasciolopsis</taxon>
    </lineage>
</organism>
<proteinExistence type="predicted"/>
<dbReference type="SUPFAM" id="SSF55797">
    <property type="entry name" value="PR-1-like"/>
    <property type="match status" value="1"/>
</dbReference>
<accession>A0A8E0VD94</accession>
<dbReference type="InterPro" id="IPR035940">
    <property type="entry name" value="CAP_sf"/>
</dbReference>
<dbReference type="SMART" id="SM00198">
    <property type="entry name" value="SCP"/>
    <property type="match status" value="1"/>
</dbReference>
<dbReference type="InterPro" id="IPR014044">
    <property type="entry name" value="CAP_dom"/>
</dbReference>
<comment type="caution">
    <text evidence="3">The sequence shown here is derived from an EMBL/GenBank/DDBJ whole genome shotgun (WGS) entry which is preliminary data.</text>
</comment>
<name>A0A8E0VD94_9TREM</name>
<evidence type="ECO:0000313" key="3">
    <source>
        <dbReference type="EMBL" id="KAA0185720.1"/>
    </source>
</evidence>
<evidence type="ECO:0000259" key="2">
    <source>
        <dbReference type="SMART" id="SM00198"/>
    </source>
</evidence>
<keyword evidence="1" id="KW-0732">Signal</keyword>
<dbReference type="Proteomes" id="UP000728185">
    <property type="component" value="Unassembled WGS sequence"/>
</dbReference>
<keyword evidence="4" id="KW-1185">Reference proteome</keyword>
<dbReference type="Gene3D" id="3.40.33.10">
    <property type="entry name" value="CAP"/>
    <property type="match status" value="1"/>
</dbReference>
<feature type="chain" id="PRO_5034660906" evidence="1">
    <location>
        <begin position="24"/>
        <end position="152"/>
    </location>
</feature>
<sequence>MSLHLFETMCCMVFLTGINPTLSENPTEQDELNKLMIRLHNEARQKALSCQIPGQPQAERIPNLVFDQNLANGAETWAATCTVGHNKYDDRKTADFEYVGQNFAGASNFTTAFELWFAENADYNFSSNTCAPGKACGHYTQVRTIDVHSHKC</sequence>
<dbReference type="OrthoDB" id="674273at2759"/>
<gene>
    <name evidence="3" type="ORF">FBUS_06229</name>
</gene>
<dbReference type="Pfam" id="PF00188">
    <property type="entry name" value="CAP"/>
    <property type="match status" value="1"/>
</dbReference>
<reference evidence="3" key="1">
    <citation type="submission" date="2019-05" db="EMBL/GenBank/DDBJ databases">
        <title>Annotation for the trematode Fasciolopsis buski.</title>
        <authorList>
            <person name="Choi Y.-J."/>
        </authorList>
    </citation>
    <scope>NUCLEOTIDE SEQUENCE</scope>
    <source>
        <strain evidence="3">HT</strain>
        <tissue evidence="3">Whole worm</tissue>
    </source>
</reference>
<dbReference type="PANTHER" id="PTHR10334">
    <property type="entry name" value="CYSTEINE-RICH SECRETORY PROTEIN-RELATED"/>
    <property type="match status" value="1"/>
</dbReference>
<feature type="signal peptide" evidence="1">
    <location>
        <begin position="1"/>
        <end position="23"/>
    </location>
</feature>